<keyword evidence="4 11" id="KW-0808">Transferase</keyword>
<reference evidence="11 12" key="1">
    <citation type="submission" date="2024-09" db="EMBL/GenBank/DDBJ databases">
        <authorList>
            <person name="Sun Q."/>
            <person name="Mori K."/>
        </authorList>
    </citation>
    <scope>NUCLEOTIDE SEQUENCE [LARGE SCALE GENOMIC DNA]</scope>
    <source>
        <strain evidence="11 12">JCM 4362</strain>
    </source>
</reference>
<dbReference type="InterPro" id="IPR029044">
    <property type="entry name" value="Nucleotide-diphossugar_trans"/>
</dbReference>
<proteinExistence type="inferred from homology"/>
<organism evidence="11 12">
    <name type="scientific">Streptomyces cremeus</name>
    <dbReference type="NCBI Taxonomy" id="66881"/>
    <lineage>
        <taxon>Bacteria</taxon>
        <taxon>Bacillati</taxon>
        <taxon>Actinomycetota</taxon>
        <taxon>Actinomycetes</taxon>
        <taxon>Kitasatosporales</taxon>
        <taxon>Streptomycetaceae</taxon>
        <taxon>Streptomyces</taxon>
    </lineage>
</organism>
<keyword evidence="2" id="KW-1003">Cell membrane</keyword>
<dbReference type="PANTHER" id="PTHR43646">
    <property type="entry name" value="GLYCOSYLTRANSFERASE"/>
    <property type="match status" value="1"/>
</dbReference>
<comment type="pathway">
    <text evidence="7">Carotenoid biosynthesis; staphyloxanthin biosynthesis; staphyloxanthin from farnesyl diphosphate: step 4/5.</text>
</comment>
<keyword evidence="5" id="KW-0472">Membrane</keyword>
<gene>
    <name evidence="11" type="ORF">ACFFTU_23235</name>
</gene>
<dbReference type="PANTHER" id="PTHR43646:SF2">
    <property type="entry name" value="GLYCOSYLTRANSFERASE 2-LIKE DOMAIN-CONTAINING PROTEIN"/>
    <property type="match status" value="1"/>
</dbReference>
<evidence type="ECO:0000256" key="9">
    <source>
        <dbReference type="ARBA" id="ARBA00040345"/>
    </source>
</evidence>
<evidence type="ECO:0000313" key="11">
    <source>
        <dbReference type="EMBL" id="MFB9522863.1"/>
    </source>
</evidence>
<comment type="similarity">
    <text evidence="8">Belongs to the glycosyltransferase 2 family. CrtQ subfamily.</text>
</comment>
<dbReference type="Gene3D" id="3.90.550.10">
    <property type="entry name" value="Spore Coat Polysaccharide Biosynthesis Protein SpsA, Chain A"/>
    <property type="match status" value="1"/>
</dbReference>
<keyword evidence="3 11" id="KW-0328">Glycosyltransferase</keyword>
<dbReference type="Proteomes" id="UP001589718">
    <property type="component" value="Unassembled WGS sequence"/>
</dbReference>
<dbReference type="GO" id="GO:0016757">
    <property type="term" value="F:glycosyltransferase activity"/>
    <property type="evidence" value="ECO:0007669"/>
    <property type="project" value="UniProtKB-KW"/>
</dbReference>
<evidence type="ECO:0000256" key="5">
    <source>
        <dbReference type="ARBA" id="ARBA00023136"/>
    </source>
</evidence>
<evidence type="ECO:0000256" key="3">
    <source>
        <dbReference type="ARBA" id="ARBA00022676"/>
    </source>
</evidence>
<keyword evidence="12" id="KW-1185">Reference proteome</keyword>
<dbReference type="EMBL" id="JBHMCR010000015">
    <property type="protein sequence ID" value="MFB9522863.1"/>
    <property type="molecule type" value="Genomic_DNA"/>
</dbReference>
<dbReference type="SUPFAM" id="SSF53448">
    <property type="entry name" value="Nucleotide-diphospho-sugar transferases"/>
    <property type="match status" value="1"/>
</dbReference>
<evidence type="ECO:0000256" key="1">
    <source>
        <dbReference type="ARBA" id="ARBA00004236"/>
    </source>
</evidence>
<dbReference type="RefSeq" id="WP_345219453.1">
    <property type="nucleotide sequence ID" value="NZ_BAAAXE010000002.1"/>
</dbReference>
<evidence type="ECO:0000259" key="10">
    <source>
        <dbReference type="Pfam" id="PF00535"/>
    </source>
</evidence>
<evidence type="ECO:0000256" key="2">
    <source>
        <dbReference type="ARBA" id="ARBA00022475"/>
    </source>
</evidence>
<comment type="function">
    <text evidence="6">Catalyzes the glycosylation of 4,4'-diaponeurosporenoate, i.e. the esterification of glucose at the C1'' position with the carboxyl group of 4,4'-diaponeurosporenic acid, to form glycosyl-4,4'-diaponeurosporenoate. This is a step in the biosynthesis of staphyloxanthin, an orange pigment present in most staphylococci strains.</text>
</comment>
<name>A0ABV5PJA5_STRCM</name>
<evidence type="ECO:0000256" key="4">
    <source>
        <dbReference type="ARBA" id="ARBA00022679"/>
    </source>
</evidence>
<evidence type="ECO:0000313" key="12">
    <source>
        <dbReference type="Proteomes" id="UP001589718"/>
    </source>
</evidence>
<dbReference type="InterPro" id="IPR001173">
    <property type="entry name" value="Glyco_trans_2-like"/>
</dbReference>
<dbReference type="Pfam" id="PF00535">
    <property type="entry name" value="Glycos_transf_2"/>
    <property type="match status" value="1"/>
</dbReference>
<accession>A0ABV5PJA5</accession>
<protein>
    <recommendedName>
        <fullName evidence="9">4,4'-diaponeurosporenoate glycosyltransferase</fullName>
    </recommendedName>
</protein>
<evidence type="ECO:0000256" key="8">
    <source>
        <dbReference type="ARBA" id="ARBA00038120"/>
    </source>
</evidence>
<evidence type="ECO:0000256" key="6">
    <source>
        <dbReference type="ARBA" id="ARBA00037281"/>
    </source>
</evidence>
<comment type="subcellular location">
    <subcellularLocation>
        <location evidence="1">Cell membrane</location>
    </subcellularLocation>
</comment>
<evidence type="ECO:0000256" key="7">
    <source>
        <dbReference type="ARBA" id="ARBA00037904"/>
    </source>
</evidence>
<sequence length="287" mass="29675">MTTREVPGTAARTTLEAAVRPAPGTAPRAAPRRAVAVVIPACDEQDLLPAALDAVRVASEHPALDGVRVLTVVVADRCTDDTPARARAAGALVVPVGFRNVGRARAAGVSAALRALGGGTPQGGVPCGPRSVWLASTDADSTVPPDWLAFQVARAAEGWDAVVGTVTVDRWPAHRPRLAARHRRLYEVSRPPAGQPWQHPHVHGANLGVDARAYIAAGGFPPLALSEDHGLVDALERTGARLLRTADCPVTTSGRTRPRARGGFGDHLAGLDRGIRAAAGASEEAAG</sequence>
<comment type="caution">
    <text evidence="11">The sequence shown here is derived from an EMBL/GenBank/DDBJ whole genome shotgun (WGS) entry which is preliminary data.</text>
</comment>
<feature type="domain" description="Glycosyltransferase 2-like" evidence="10">
    <location>
        <begin position="37"/>
        <end position="206"/>
    </location>
</feature>